<evidence type="ECO:0000259" key="5">
    <source>
        <dbReference type="PROSITE" id="PS50222"/>
    </source>
</evidence>
<dbReference type="AlphaFoldDB" id="A0A0C2Z352"/>
<dbReference type="PANTHER" id="PTHR19237">
    <property type="entry name" value="NUCLEOBINDIN"/>
    <property type="match status" value="1"/>
</dbReference>
<dbReference type="InterPro" id="IPR011992">
    <property type="entry name" value="EF-hand-dom_pair"/>
</dbReference>
<accession>A0A0C2Z352</accession>
<dbReference type="Pfam" id="PF13202">
    <property type="entry name" value="EF-hand_5"/>
    <property type="match status" value="1"/>
</dbReference>
<dbReference type="InterPro" id="IPR040250">
    <property type="entry name" value="Nucleobindin"/>
</dbReference>
<keyword evidence="2" id="KW-0106">Calcium</keyword>
<dbReference type="STRING" id="686832.A0A0C2Z352"/>
<dbReference type="PROSITE" id="PS50222">
    <property type="entry name" value="EF_HAND_2"/>
    <property type="match status" value="1"/>
</dbReference>
<organism evidence="6 7">
    <name type="scientific">Hebeloma cylindrosporum</name>
    <dbReference type="NCBI Taxonomy" id="76867"/>
    <lineage>
        <taxon>Eukaryota</taxon>
        <taxon>Fungi</taxon>
        <taxon>Dikarya</taxon>
        <taxon>Basidiomycota</taxon>
        <taxon>Agaricomycotina</taxon>
        <taxon>Agaricomycetes</taxon>
        <taxon>Agaricomycetidae</taxon>
        <taxon>Agaricales</taxon>
        <taxon>Agaricineae</taxon>
        <taxon>Hymenogastraceae</taxon>
        <taxon>Hebeloma</taxon>
    </lineage>
</organism>
<dbReference type="OrthoDB" id="289247at2759"/>
<evidence type="ECO:0000256" key="1">
    <source>
        <dbReference type="ARBA" id="ARBA00022729"/>
    </source>
</evidence>
<dbReference type="PROSITE" id="PS00018">
    <property type="entry name" value="EF_HAND_1"/>
    <property type="match status" value="1"/>
</dbReference>
<evidence type="ECO:0000313" key="7">
    <source>
        <dbReference type="Proteomes" id="UP000053424"/>
    </source>
</evidence>
<dbReference type="HOGENOM" id="CLU_060583_0_0_1"/>
<dbReference type="GO" id="GO:0005509">
    <property type="term" value="F:calcium ion binding"/>
    <property type="evidence" value="ECO:0007669"/>
    <property type="project" value="InterPro"/>
</dbReference>
<dbReference type="Gene3D" id="1.10.238.10">
    <property type="entry name" value="EF-hand"/>
    <property type="match status" value="1"/>
</dbReference>
<evidence type="ECO:0000313" key="6">
    <source>
        <dbReference type="EMBL" id="KIM47692.1"/>
    </source>
</evidence>
<proteinExistence type="predicted"/>
<dbReference type="EMBL" id="KN831769">
    <property type="protein sequence ID" value="KIM47692.1"/>
    <property type="molecule type" value="Genomic_DNA"/>
</dbReference>
<sequence length="295" mass="33170">MYKLICLSLLGLAQCALAHGGHENAGPKPGETIQQYAQRHMSSEHHIDSFDVRSFFQLHDLNGNGLWDKDEIEAIYGVHHVYSQKKSKDEMEHQQKAEQIVKAVLQRLDLDGDGYVTPEELEKVGLDGLPNFDGLGAEGHHYDVESEFFLHHEEQFHSTPETQTDESYTHPEDMEHFAQHESIEHKEAEREAKFQGVTVEEVLKSQEEAAAAAAAAAAAKQETQKAVPISKPVTRVTPPENQEPAIKYKDAGTVGARKGEWGTGEAGYKPPTEPGEKLRKNLPYKYKFRRNWGDF</sequence>
<feature type="domain" description="EF-hand" evidence="5">
    <location>
        <begin position="96"/>
        <end position="131"/>
    </location>
</feature>
<dbReference type="GO" id="GO:0070062">
    <property type="term" value="C:extracellular exosome"/>
    <property type="evidence" value="ECO:0007669"/>
    <property type="project" value="TreeGrafter"/>
</dbReference>
<dbReference type="SUPFAM" id="SSF47473">
    <property type="entry name" value="EF-hand"/>
    <property type="match status" value="1"/>
</dbReference>
<evidence type="ECO:0000256" key="2">
    <source>
        <dbReference type="ARBA" id="ARBA00022837"/>
    </source>
</evidence>
<keyword evidence="7" id="KW-1185">Reference proteome</keyword>
<protein>
    <recommendedName>
        <fullName evidence="5">EF-hand domain-containing protein</fullName>
    </recommendedName>
</protein>
<gene>
    <name evidence="6" type="ORF">M413DRAFT_207103</name>
</gene>
<dbReference type="GO" id="GO:0005793">
    <property type="term" value="C:endoplasmic reticulum-Golgi intermediate compartment"/>
    <property type="evidence" value="ECO:0007669"/>
    <property type="project" value="TreeGrafter"/>
</dbReference>
<reference evidence="6 7" key="1">
    <citation type="submission" date="2014-04" db="EMBL/GenBank/DDBJ databases">
        <authorList>
            <consortium name="DOE Joint Genome Institute"/>
            <person name="Kuo A."/>
            <person name="Gay G."/>
            <person name="Dore J."/>
            <person name="Kohler A."/>
            <person name="Nagy L.G."/>
            <person name="Floudas D."/>
            <person name="Copeland A."/>
            <person name="Barry K.W."/>
            <person name="Cichocki N."/>
            <person name="Veneault-Fourrey C."/>
            <person name="LaButti K."/>
            <person name="Lindquist E.A."/>
            <person name="Lipzen A."/>
            <person name="Lundell T."/>
            <person name="Morin E."/>
            <person name="Murat C."/>
            <person name="Sun H."/>
            <person name="Tunlid A."/>
            <person name="Henrissat B."/>
            <person name="Grigoriev I.V."/>
            <person name="Hibbett D.S."/>
            <person name="Martin F."/>
            <person name="Nordberg H.P."/>
            <person name="Cantor M.N."/>
            <person name="Hua S.X."/>
        </authorList>
    </citation>
    <scope>NUCLEOTIDE SEQUENCE [LARGE SCALE GENOMIC DNA]</scope>
    <source>
        <strain evidence="7">h7</strain>
    </source>
</reference>
<feature type="signal peptide" evidence="4">
    <location>
        <begin position="1"/>
        <end position="18"/>
    </location>
</feature>
<feature type="chain" id="PRO_5002171924" description="EF-hand domain-containing protein" evidence="4">
    <location>
        <begin position="19"/>
        <end position="295"/>
    </location>
</feature>
<evidence type="ECO:0000256" key="4">
    <source>
        <dbReference type="SAM" id="SignalP"/>
    </source>
</evidence>
<keyword evidence="1 4" id="KW-0732">Signal</keyword>
<reference evidence="7" key="2">
    <citation type="submission" date="2015-01" db="EMBL/GenBank/DDBJ databases">
        <title>Evolutionary Origins and Diversification of the Mycorrhizal Mutualists.</title>
        <authorList>
            <consortium name="DOE Joint Genome Institute"/>
            <consortium name="Mycorrhizal Genomics Consortium"/>
            <person name="Kohler A."/>
            <person name="Kuo A."/>
            <person name="Nagy L.G."/>
            <person name="Floudas D."/>
            <person name="Copeland A."/>
            <person name="Barry K.W."/>
            <person name="Cichocki N."/>
            <person name="Veneault-Fourrey C."/>
            <person name="LaButti K."/>
            <person name="Lindquist E.A."/>
            <person name="Lipzen A."/>
            <person name="Lundell T."/>
            <person name="Morin E."/>
            <person name="Murat C."/>
            <person name="Riley R."/>
            <person name="Ohm R."/>
            <person name="Sun H."/>
            <person name="Tunlid A."/>
            <person name="Henrissat B."/>
            <person name="Grigoriev I.V."/>
            <person name="Hibbett D.S."/>
            <person name="Martin F."/>
        </authorList>
    </citation>
    <scope>NUCLEOTIDE SEQUENCE [LARGE SCALE GENOMIC DNA]</scope>
    <source>
        <strain evidence="7">h7</strain>
    </source>
</reference>
<name>A0A0C2Z352_HEBCY</name>
<dbReference type="InterPro" id="IPR018247">
    <property type="entry name" value="EF_Hand_1_Ca_BS"/>
</dbReference>
<feature type="region of interest" description="Disordered" evidence="3">
    <location>
        <begin position="233"/>
        <end position="278"/>
    </location>
</feature>
<dbReference type="PANTHER" id="PTHR19237:SF20">
    <property type="entry name" value="NUCLEOBINDIN 1"/>
    <property type="match status" value="1"/>
</dbReference>
<dbReference type="Proteomes" id="UP000053424">
    <property type="component" value="Unassembled WGS sequence"/>
</dbReference>
<evidence type="ECO:0000256" key="3">
    <source>
        <dbReference type="SAM" id="MobiDB-lite"/>
    </source>
</evidence>
<dbReference type="InterPro" id="IPR002048">
    <property type="entry name" value="EF_hand_dom"/>
</dbReference>